<protein>
    <submittedName>
        <fullName evidence="1">Uncharacterized protein</fullName>
    </submittedName>
</protein>
<dbReference type="Proteomes" id="UP000829517">
    <property type="component" value="Unassembled WGS sequence"/>
</dbReference>
<sequence>MREQLFYNHEDDSFIMKKKDKEEVGNWTDHLEFINSELNYFIKIEEQLIKDINISNALKELRRSNAIVLKDLYRYDVSLGMSIECDTVDCDTFYLGNHEKCRKVYLDFIERVKTFKLTFYSKMLIYTRL</sequence>
<accession>A0ABS9J5M6</accession>
<proteinExistence type="predicted"/>
<evidence type="ECO:0000313" key="2">
    <source>
        <dbReference type="Proteomes" id="UP000829517"/>
    </source>
</evidence>
<comment type="caution">
    <text evidence="1">The sequence shown here is derived from an EMBL/GenBank/DDBJ whole genome shotgun (WGS) entry which is preliminary data.</text>
</comment>
<gene>
    <name evidence="1" type="ORF">JM658_12875</name>
</gene>
<dbReference type="RefSeq" id="WP_236959687.1">
    <property type="nucleotide sequence ID" value="NZ_JAETXX010000009.1"/>
</dbReference>
<reference evidence="1 2" key="1">
    <citation type="submission" date="2021-01" db="EMBL/GenBank/DDBJ databases">
        <title>Genome sequencing of Joostella atrarenae M1-2 (= KCTC 23194).</title>
        <authorList>
            <person name="Zakaria M.R."/>
            <person name="Lam M.Q."/>
            <person name="Chong C.S."/>
        </authorList>
    </citation>
    <scope>NUCLEOTIDE SEQUENCE [LARGE SCALE GENOMIC DNA]</scope>
    <source>
        <strain evidence="1 2">M1-2</strain>
    </source>
</reference>
<organism evidence="1 2">
    <name type="scientific">Joostella atrarenae</name>
    <dbReference type="NCBI Taxonomy" id="679257"/>
    <lineage>
        <taxon>Bacteria</taxon>
        <taxon>Pseudomonadati</taxon>
        <taxon>Bacteroidota</taxon>
        <taxon>Flavobacteriia</taxon>
        <taxon>Flavobacteriales</taxon>
        <taxon>Flavobacteriaceae</taxon>
        <taxon>Joostella</taxon>
    </lineage>
</organism>
<keyword evidence="2" id="KW-1185">Reference proteome</keyword>
<dbReference type="EMBL" id="JAETXX010000009">
    <property type="protein sequence ID" value="MCF8715722.1"/>
    <property type="molecule type" value="Genomic_DNA"/>
</dbReference>
<evidence type="ECO:0000313" key="1">
    <source>
        <dbReference type="EMBL" id="MCF8715722.1"/>
    </source>
</evidence>
<name>A0ABS9J5M6_9FLAO</name>